<evidence type="ECO:0000259" key="3">
    <source>
        <dbReference type="PROSITE" id="PS51371"/>
    </source>
</evidence>
<keyword evidence="2" id="KW-0129">CBS domain</keyword>
<evidence type="ECO:0000313" key="4">
    <source>
        <dbReference type="EMBL" id="QDU22508.1"/>
    </source>
</evidence>
<gene>
    <name evidence="4" type="primary">kdsD_2</name>
    <name evidence="4" type="ORF">ETAA1_44900</name>
</gene>
<dbReference type="EC" id="5.3.1.13" evidence="4"/>
<feature type="domain" description="CBS" evidence="3">
    <location>
        <begin position="103"/>
        <end position="160"/>
    </location>
</feature>
<dbReference type="GO" id="GO:0019146">
    <property type="term" value="F:arabinose-5-phosphate isomerase activity"/>
    <property type="evidence" value="ECO:0007669"/>
    <property type="project" value="UniProtKB-EC"/>
</dbReference>
<dbReference type="RefSeq" id="WP_145242297.1">
    <property type="nucleotide sequence ID" value="NZ_CP036273.1"/>
</dbReference>
<name>A0A517XYF8_9BACT</name>
<keyword evidence="4" id="KW-0413">Isomerase</keyword>
<dbReference type="InterPro" id="IPR000644">
    <property type="entry name" value="CBS_dom"/>
</dbReference>
<dbReference type="EMBL" id="CP036273">
    <property type="protein sequence ID" value="QDU22508.1"/>
    <property type="molecule type" value="Genomic_DNA"/>
</dbReference>
<keyword evidence="5" id="KW-1185">Reference proteome</keyword>
<proteinExistence type="predicted"/>
<accession>A0A517XYF8</accession>
<evidence type="ECO:0000256" key="1">
    <source>
        <dbReference type="ARBA" id="ARBA00022737"/>
    </source>
</evidence>
<reference evidence="4 5" key="1">
    <citation type="submission" date="2019-02" db="EMBL/GenBank/DDBJ databases">
        <title>Deep-cultivation of Planctomycetes and their phenomic and genomic characterization uncovers novel biology.</title>
        <authorList>
            <person name="Wiegand S."/>
            <person name="Jogler M."/>
            <person name="Boedeker C."/>
            <person name="Pinto D."/>
            <person name="Vollmers J."/>
            <person name="Rivas-Marin E."/>
            <person name="Kohn T."/>
            <person name="Peeters S.H."/>
            <person name="Heuer A."/>
            <person name="Rast P."/>
            <person name="Oberbeckmann S."/>
            <person name="Bunk B."/>
            <person name="Jeske O."/>
            <person name="Meyerdierks A."/>
            <person name="Storesund J.E."/>
            <person name="Kallscheuer N."/>
            <person name="Luecker S."/>
            <person name="Lage O.M."/>
            <person name="Pohl T."/>
            <person name="Merkel B.J."/>
            <person name="Hornburger P."/>
            <person name="Mueller R.-W."/>
            <person name="Bruemmer F."/>
            <person name="Labrenz M."/>
            <person name="Spormann A.M."/>
            <person name="Op den Camp H."/>
            <person name="Overmann J."/>
            <person name="Amann R."/>
            <person name="Jetten M.S.M."/>
            <person name="Mascher T."/>
            <person name="Medema M.H."/>
            <person name="Devos D.P."/>
            <person name="Kaster A.-K."/>
            <person name="Ovreas L."/>
            <person name="Rohde M."/>
            <person name="Galperin M.Y."/>
            <person name="Jogler C."/>
        </authorList>
    </citation>
    <scope>NUCLEOTIDE SEQUENCE [LARGE SCALE GENOMIC DNA]</scope>
    <source>
        <strain evidence="4 5">ETA_A1</strain>
    </source>
</reference>
<dbReference type="Proteomes" id="UP000319576">
    <property type="component" value="Chromosome"/>
</dbReference>
<dbReference type="Pfam" id="PF00571">
    <property type="entry name" value="CBS"/>
    <property type="match status" value="2"/>
</dbReference>
<keyword evidence="1" id="KW-0677">Repeat</keyword>
<dbReference type="PANTHER" id="PTHR48108">
    <property type="entry name" value="CBS DOMAIN-CONTAINING PROTEIN CBSX2, CHLOROPLASTIC"/>
    <property type="match status" value="1"/>
</dbReference>
<dbReference type="OrthoDB" id="5295985at2"/>
<protein>
    <submittedName>
        <fullName evidence="4">Arabinose 5-phosphate isomerase KdsD</fullName>
        <ecNumber evidence="4">5.3.1.13</ecNumber>
    </submittedName>
</protein>
<organism evidence="4 5">
    <name type="scientific">Urbifossiella limnaea</name>
    <dbReference type="NCBI Taxonomy" id="2528023"/>
    <lineage>
        <taxon>Bacteria</taxon>
        <taxon>Pseudomonadati</taxon>
        <taxon>Planctomycetota</taxon>
        <taxon>Planctomycetia</taxon>
        <taxon>Gemmatales</taxon>
        <taxon>Gemmataceae</taxon>
        <taxon>Urbifossiella</taxon>
    </lineage>
</organism>
<dbReference type="PANTHER" id="PTHR48108:SF26">
    <property type="entry name" value="CBS DOMAIN-CONTAINING PROTEIN DDB_G0289609"/>
    <property type="match status" value="1"/>
</dbReference>
<dbReference type="AlphaFoldDB" id="A0A517XYF8"/>
<dbReference type="InterPro" id="IPR046342">
    <property type="entry name" value="CBS_dom_sf"/>
</dbReference>
<evidence type="ECO:0000313" key="5">
    <source>
        <dbReference type="Proteomes" id="UP000319576"/>
    </source>
</evidence>
<dbReference type="InterPro" id="IPR051462">
    <property type="entry name" value="CBS_domain-containing"/>
</dbReference>
<sequence length="178" mass="19551">MSPLPNPDRSRSAPPPPPLSLYPVELARNLRVESVSRLDPTPPFAVDDMAPVSAAVESMRREKVGCVLVTRAGKLVGLFTDRDLLTRVLATGLPLSAPMAECLTPNPVCVHPKDPVQTALRKMEKGGYRHLPVIDDAHRPVGILSVRRVMHYLVEHFPALVYNHPPDPHRYPDAPEGA</sequence>
<evidence type="ECO:0000256" key="2">
    <source>
        <dbReference type="PROSITE-ProRule" id="PRU00703"/>
    </source>
</evidence>
<feature type="domain" description="CBS" evidence="3">
    <location>
        <begin position="38"/>
        <end position="95"/>
    </location>
</feature>
<dbReference type="SMART" id="SM00116">
    <property type="entry name" value="CBS"/>
    <property type="match status" value="2"/>
</dbReference>
<dbReference type="SUPFAM" id="SSF54631">
    <property type="entry name" value="CBS-domain pair"/>
    <property type="match status" value="1"/>
</dbReference>
<dbReference type="KEGG" id="uli:ETAA1_44900"/>
<dbReference type="PROSITE" id="PS51371">
    <property type="entry name" value="CBS"/>
    <property type="match status" value="2"/>
</dbReference>
<dbReference type="Gene3D" id="3.10.580.10">
    <property type="entry name" value="CBS-domain"/>
    <property type="match status" value="1"/>
</dbReference>